<evidence type="ECO:0000313" key="2">
    <source>
        <dbReference type="EnsemblMetazoa" id="XP_019863323.1"/>
    </source>
</evidence>
<evidence type="ECO:0000256" key="1">
    <source>
        <dbReference type="SAM" id="MobiDB-lite"/>
    </source>
</evidence>
<protein>
    <submittedName>
        <fullName evidence="2">Uncharacterized protein</fullName>
    </submittedName>
</protein>
<evidence type="ECO:0000313" key="3">
    <source>
        <dbReference type="Proteomes" id="UP000007879"/>
    </source>
</evidence>
<dbReference type="AlphaFoldDB" id="A0AAN0K2C7"/>
<feature type="region of interest" description="Disordered" evidence="1">
    <location>
        <begin position="186"/>
        <end position="295"/>
    </location>
</feature>
<dbReference type="Proteomes" id="UP000007879">
    <property type="component" value="Unassembled WGS sequence"/>
</dbReference>
<feature type="compositionally biased region" description="Basic residues" evidence="1">
    <location>
        <begin position="285"/>
        <end position="295"/>
    </location>
</feature>
<dbReference type="GeneID" id="109592270"/>
<reference evidence="2" key="2">
    <citation type="submission" date="2024-06" db="UniProtKB">
        <authorList>
            <consortium name="EnsemblMetazoa"/>
        </authorList>
    </citation>
    <scope>IDENTIFICATION</scope>
</reference>
<dbReference type="EnsemblMetazoa" id="XM_020007764.1">
    <property type="protein sequence ID" value="XP_019863323.1"/>
    <property type="gene ID" value="LOC109592270"/>
</dbReference>
<feature type="compositionally biased region" description="Polar residues" evidence="1">
    <location>
        <begin position="225"/>
        <end position="245"/>
    </location>
</feature>
<keyword evidence="3" id="KW-1185">Reference proteome</keyword>
<sequence length="295" mass="32871">MFGVPCTACTAVPHPAVIGCNKKATKCVNGRIVEFNEKQLYWSTKVVELNNTTQNTSSISSQTESHKRSLSHGTAAVDTEVCPRDLFREHSADITQCISLDVIRAADRLFAAKVIPEALRNEISTVLGLNDYKKANQLTVHIQNTLGSHLNSTEYLTDVCYALFHIDNEPLKHFLISILNKLGKPPPQESIQDVSKSSSLLNKRPRAAQDDTSPSKRFEMDPQGSYDSIFNEEQSSGSGILQNESRGYKRKKKKDSFPGEFTKIKKLKTKTSKDKGYGKRSTGNKPHRRKTGSKK</sequence>
<organism evidence="2 3">
    <name type="scientific">Amphimedon queenslandica</name>
    <name type="common">Sponge</name>
    <dbReference type="NCBI Taxonomy" id="400682"/>
    <lineage>
        <taxon>Eukaryota</taxon>
        <taxon>Metazoa</taxon>
        <taxon>Porifera</taxon>
        <taxon>Demospongiae</taxon>
        <taxon>Heteroscleromorpha</taxon>
        <taxon>Haplosclerida</taxon>
        <taxon>Niphatidae</taxon>
        <taxon>Amphimedon</taxon>
    </lineage>
</organism>
<dbReference type="RefSeq" id="XP_019863323.1">
    <property type="nucleotide sequence ID" value="XM_020007764.1"/>
</dbReference>
<dbReference type="KEGG" id="aqu:109592270"/>
<feature type="compositionally biased region" description="Basic and acidic residues" evidence="1">
    <location>
        <begin position="207"/>
        <end position="220"/>
    </location>
</feature>
<name>A0AAN0K2C7_AMPQE</name>
<reference evidence="3" key="1">
    <citation type="journal article" date="2010" name="Nature">
        <title>The Amphimedon queenslandica genome and the evolution of animal complexity.</title>
        <authorList>
            <person name="Srivastava M."/>
            <person name="Simakov O."/>
            <person name="Chapman J."/>
            <person name="Fahey B."/>
            <person name="Gauthier M.E."/>
            <person name="Mitros T."/>
            <person name="Richards G.S."/>
            <person name="Conaco C."/>
            <person name="Dacre M."/>
            <person name="Hellsten U."/>
            <person name="Larroux C."/>
            <person name="Putnam N.H."/>
            <person name="Stanke M."/>
            <person name="Adamska M."/>
            <person name="Darling A."/>
            <person name="Degnan S.M."/>
            <person name="Oakley T.H."/>
            <person name="Plachetzki D.C."/>
            <person name="Zhai Y."/>
            <person name="Adamski M."/>
            <person name="Calcino A."/>
            <person name="Cummins S.F."/>
            <person name="Goodstein D.M."/>
            <person name="Harris C."/>
            <person name="Jackson D.J."/>
            <person name="Leys S.P."/>
            <person name="Shu S."/>
            <person name="Woodcroft B.J."/>
            <person name="Vervoort M."/>
            <person name="Kosik K.S."/>
            <person name="Manning G."/>
            <person name="Degnan B.M."/>
            <person name="Rokhsar D.S."/>
        </authorList>
    </citation>
    <scope>NUCLEOTIDE SEQUENCE [LARGE SCALE GENOMIC DNA]</scope>
</reference>
<accession>A0AAN0K2C7</accession>
<proteinExistence type="predicted"/>
<feature type="compositionally biased region" description="Polar residues" evidence="1">
    <location>
        <begin position="189"/>
        <end position="201"/>
    </location>
</feature>